<feature type="compositionally biased region" description="Basic and acidic residues" evidence="1">
    <location>
        <begin position="121"/>
        <end position="152"/>
    </location>
</feature>
<reference evidence="2 3" key="1">
    <citation type="submission" date="2019-10" db="EMBL/GenBank/DDBJ databases">
        <title>Assembly and Annotation for the nematode Trichostrongylus colubriformis.</title>
        <authorList>
            <person name="Martin J."/>
        </authorList>
    </citation>
    <scope>NUCLEOTIDE SEQUENCE [LARGE SCALE GENOMIC DNA]</scope>
    <source>
        <strain evidence="2">G859</strain>
        <tissue evidence="2">Whole worm</tissue>
    </source>
</reference>
<feature type="compositionally biased region" description="Low complexity" evidence="1">
    <location>
        <begin position="229"/>
        <end position="243"/>
    </location>
</feature>
<protein>
    <submittedName>
        <fullName evidence="2">Uncharacterized protein</fullName>
    </submittedName>
</protein>
<evidence type="ECO:0000313" key="3">
    <source>
        <dbReference type="Proteomes" id="UP001331761"/>
    </source>
</evidence>
<feature type="compositionally biased region" description="Low complexity" evidence="1">
    <location>
        <begin position="96"/>
        <end position="105"/>
    </location>
</feature>
<feature type="compositionally biased region" description="Basic and acidic residues" evidence="1">
    <location>
        <begin position="163"/>
        <end position="172"/>
    </location>
</feature>
<comment type="caution">
    <text evidence="2">The sequence shown here is derived from an EMBL/GenBank/DDBJ whole genome shotgun (WGS) entry which is preliminary data.</text>
</comment>
<proteinExistence type="predicted"/>
<dbReference type="AlphaFoldDB" id="A0AAN8GAA2"/>
<feature type="compositionally biased region" description="Low complexity" evidence="1">
    <location>
        <begin position="178"/>
        <end position="189"/>
    </location>
</feature>
<feature type="compositionally biased region" description="Basic and acidic residues" evidence="1">
    <location>
        <begin position="197"/>
        <end position="206"/>
    </location>
</feature>
<dbReference type="EMBL" id="WIXE01002597">
    <property type="protein sequence ID" value="KAK5984673.1"/>
    <property type="molecule type" value="Genomic_DNA"/>
</dbReference>
<gene>
    <name evidence="2" type="ORF">GCK32_021794</name>
</gene>
<accession>A0AAN8GAA2</accession>
<keyword evidence="3" id="KW-1185">Reference proteome</keyword>
<evidence type="ECO:0000313" key="2">
    <source>
        <dbReference type="EMBL" id="KAK5984673.1"/>
    </source>
</evidence>
<feature type="compositionally biased region" description="Basic and acidic residues" evidence="1">
    <location>
        <begin position="244"/>
        <end position="254"/>
    </location>
</feature>
<name>A0AAN8GAA2_TRICO</name>
<sequence>MNTIFLDFQRVRLFSPTPYHPSYARINYTDAHQSDTIGMETATAMLPVQPQENLPEDKTVPIGALTQNKPKTPAEVKRFRKGAEGLSRLKAKWLQQTQKTLQQTQNSEKAREASKDLLGPKPEDVKTRPSGEKNTAKKEVEQNAEVMKRSNDRVLATTQNESGKNRRADKKLAKLMRTQTVEVPTQQTVDLEVPEPANKKEDKGAEDSSLYAKKVSGSAEDDNYTIPLTGGTTTTGTTTMATTTEDKSLPRRFA</sequence>
<evidence type="ECO:0000256" key="1">
    <source>
        <dbReference type="SAM" id="MobiDB-lite"/>
    </source>
</evidence>
<dbReference type="Proteomes" id="UP001331761">
    <property type="component" value="Unassembled WGS sequence"/>
</dbReference>
<feature type="region of interest" description="Disordered" evidence="1">
    <location>
        <begin position="96"/>
        <end position="254"/>
    </location>
</feature>
<organism evidence="2 3">
    <name type="scientific">Trichostrongylus colubriformis</name>
    <name type="common">Black scour worm</name>
    <dbReference type="NCBI Taxonomy" id="6319"/>
    <lineage>
        <taxon>Eukaryota</taxon>
        <taxon>Metazoa</taxon>
        <taxon>Ecdysozoa</taxon>
        <taxon>Nematoda</taxon>
        <taxon>Chromadorea</taxon>
        <taxon>Rhabditida</taxon>
        <taxon>Rhabditina</taxon>
        <taxon>Rhabditomorpha</taxon>
        <taxon>Strongyloidea</taxon>
        <taxon>Trichostrongylidae</taxon>
        <taxon>Trichostrongylus</taxon>
    </lineage>
</organism>